<organism evidence="2 3">
    <name type="scientific">Fukomys damarensis</name>
    <name type="common">Damaraland mole rat</name>
    <name type="synonym">Cryptomys damarensis</name>
    <dbReference type="NCBI Taxonomy" id="885580"/>
    <lineage>
        <taxon>Eukaryota</taxon>
        <taxon>Metazoa</taxon>
        <taxon>Chordata</taxon>
        <taxon>Craniata</taxon>
        <taxon>Vertebrata</taxon>
        <taxon>Euteleostomi</taxon>
        <taxon>Mammalia</taxon>
        <taxon>Eutheria</taxon>
        <taxon>Euarchontoglires</taxon>
        <taxon>Glires</taxon>
        <taxon>Rodentia</taxon>
        <taxon>Hystricomorpha</taxon>
        <taxon>Bathyergidae</taxon>
        <taxon>Fukomys</taxon>
    </lineage>
</organism>
<gene>
    <name evidence="2" type="ORF">H920_09617</name>
</gene>
<evidence type="ECO:0000313" key="3">
    <source>
        <dbReference type="Proteomes" id="UP000028990"/>
    </source>
</evidence>
<proteinExistence type="predicted"/>
<dbReference type="EMBL" id="KN122666">
    <property type="protein sequence ID" value="KFO28972.1"/>
    <property type="molecule type" value="Genomic_DNA"/>
</dbReference>
<evidence type="ECO:0000256" key="1">
    <source>
        <dbReference type="SAM" id="MobiDB-lite"/>
    </source>
</evidence>
<sequence length="70" mass="7587">MAPKVQSKHAGKKKVKSGNEGDKNVKRNNEGLAIASALTDISQQKPSDNKDKTSGIRNRKHLSTRQGTCV</sequence>
<dbReference type="AlphaFoldDB" id="A0A091DD13"/>
<evidence type="ECO:0000313" key="2">
    <source>
        <dbReference type="EMBL" id="KFO28972.1"/>
    </source>
</evidence>
<accession>A0A091DD13</accession>
<reference evidence="2 3" key="1">
    <citation type="submission" date="2013-11" db="EMBL/GenBank/DDBJ databases">
        <title>The Damaraland mole rat (Fukomys damarensis) genome and evolution of African mole rats.</title>
        <authorList>
            <person name="Gladyshev V.N."/>
            <person name="Fang X."/>
        </authorList>
    </citation>
    <scope>NUCLEOTIDE SEQUENCE [LARGE SCALE GENOMIC DNA]</scope>
    <source>
        <tissue evidence="2">Liver</tissue>
    </source>
</reference>
<feature type="compositionally biased region" description="Basic residues" evidence="1">
    <location>
        <begin position="1"/>
        <end position="16"/>
    </location>
</feature>
<keyword evidence="3" id="KW-1185">Reference proteome</keyword>
<name>A0A091DD13_FUKDA</name>
<protein>
    <submittedName>
        <fullName evidence="2">Attractin-like protein 1</fullName>
    </submittedName>
</protein>
<feature type="region of interest" description="Disordered" evidence="1">
    <location>
        <begin position="1"/>
        <end position="70"/>
    </location>
</feature>
<dbReference type="Proteomes" id="UP000028990">
    <property type="component" value="Unassembled WGS sequence"/>
</dbReference>
<feature type="compositionally biased region" description="Basic and acidic residues" evidence="1">
    <location>
        <begin position="17"/>
        <end position="29"/>
    </location>
</feature>